<name>A0A8H4X668_9HYPO</name>
<evidence type="ECO:0000313" key="3">
    <source>
        <dbReference type="Proteomes" id="UP000622797"/>
    </source>
</evidence>
<feature type="region of interest" description="Disordered" evidence="1">
    <location>
        <begin position="181"/>
        <end position="231"/>
    </location>
</feature>
<reference evidence="2" key="2">
    <citation type="submission" date="2020-05" db="EMBL/GenBank/DDBJ databases">
        <authorList>
            <person name="Kim H.-S."/>
            <person name="Proctor R.H."/>
            <person name="Brown D.W."/>
        </authorList>
    </citation>
    <scope>NUCLEOTIDE SEQUENCE</scope>
    <source>
        <strain evidence="2">NRRL 20472</strain>
    </source>
</reference>
<gene>
    <name evidence="2" type="ORF">FSARC_9475</name>
</gene>
<reference evidence="2" key="1">
    <citation type="journal article" date="2020" name="BMC Genomics">
        <title>Correction to: Identification and distribution of gene clusters required for synthesis of sphingolipid metabolism inhibitors in diverse species of the filamentous fungus Fusarium.</title>
        <authorList>
            <person name="Kim H.S."/>
            <person name="Lohmar J.M."/>
            <person name="Busman M."/>
            <person name="Brown D.W."/>
            <person name="Naumann T.A."/>
            <person name="Divon H.H."/>
            <person name="Lysoe E."/>
            <person name="Uhlig S."/>
            <person name="Proctor R.H."/>
        </authorList>
    </citation>
    <scope>NUCLEOTIDE SEQUENCE</scope>
    <source>
        <strain evidence="2">NRRL 20472</strain>
    </source>
</reference>
<keyword evidence="3" id="KW-1185">Reference proteome</keyword>
<dbReference type="EMBL" id="JABEXW010000540">
    <property type="protein sequence ID" value="KAF4962446.1"/>
    <property type="molecule type" value="Genomic_DNA"/>
</dbReference>
<feature type="compositionally biased region" description="Polar residues" evidence="1">
    <location>
        <begin position="194"/>
        <end position="203"/>
    </location>
</feature>
<dbReference type="Proteomes" id="UP000622797">
    <property type="component" value="Unassembled WGS sequence"/>
</dbReference>
<organism evidence="2 3">
    <name type="scientific">Fusarium sarcochroum</name>
    <dbReference type="NCBI Taxonomy" id="1208366"/>
    <lineage>
        <taxon>Eukaryota</taxon>
        <taxon>Fungi</taxon>
        <taxon>Dikarya</taxon>
        <taxon>Ascomycota</taxon>
        <taxon>Pezizomycotina</taxon>
        <taxon>Sordariomycetes</taxon>
        <taxon>Hypocreomycetidae</taxon>
        <taxon>Hypocreales</taxon>
        <taxon>Nectriaceae</taxon>
        <taxon>Fusarium</taxon>
        <taxon>Fusarium lateritium species complex</taxon>
    </lineage>
</organism>
<evidence type="ECO:0000313" key="2">
    <source>
        <dbReference type="EMBL" id="KAF4962446.1"/>
    </source>
</evidence>
<protein>
    <submittedName>
        <fullName evidence="2">Uncharacterized protein</fullName>
    </submittedName>
</protein>
<dbReference type="AlphaFoldDB" id="A0A8H4X668"/>
<evidence type="ECO:0000256" key="1">
    <source>
        <dbReference type="SAM" id="MobiDB-lite"/>
    </source>
</evidence>
<accession>A0A8H4X668</accession>
<comment type="caution">
    <text evidence="2">The sequence shown here is derived from an EMBL/GenBank/DDBJ whole genome shotgun (WGS) entry which is preliminary data.</text>
</comment>
<feature type="compositionally biased region" description="Low complexity" evidence="1">
    <location>
        <begin position="220"/>
        <end position="229"/>
    </location>
</feature>
<proteinExistence type="predicted"/>
<sequence length="440" mass="50335">MLRTDILAPTDAAHLMSRGLAGPVDDDGTRRVNKLWLQNAEESMDPSAFAKVPWQLISEATIEYLGFTPRLAAQIWRGWINWPADGPQREIDPEDDGLQVSFLDFVKGHVSHSIDTSEDDDSVWKRCMQHWGVATELQEAIMDRRFKYLRLNNTCVRWVRETIKMRYAGLEDIQRASRERGQALRRAGFRPRGSNPSDSSASHPVSRISGGHRDPFPEISVGSCSSSSDVDTRDAPEMTFLYKAIDQARIRGVVDDKGRLNERWIHLLSENTPSEYSGNRTMYHFTTSFELAKYYAAYTKRRAKLETVVVVRIAIRNKAVEDMPEGMIQRIYWPDPEWKELIWTCRTGPVPRSLLKYRDAALIIGTMSGRVSTDRRSSSWQDISEDSVLKIDGQPAIQYAFSSEIEGQELLVTHAARTVKVLPFLESEFHQWMDKHEPDD</sequence>
<dbReference type="OrthoDB" id="5429780at2759"/>